<evidence type="ECO:0000259" key="1">
    <source>
        <dbReference type="Pfam" id="PF14734"/>
    </source>
</evidence>
<dbReference type="Pfam" id="PF14848">
    <property type="entry name" value="HU-DNA_bdg"/>
    <property type="match status" value="1"/>
</dbReference>
<protein>
    <submittedName>
        <fullName evidence="3">Uncharacterized protein</fullName>
    </submittedName>
</protein>
<sequence length="251" mass="28416">MYSQTEKIVNVQIIDTTLKTVQNKSLVMPESKGKYDLEKIIELLKPKVPFVDSALFAILIQTYHEKVIDLASQGYHIDTGLVHIHPVVTGTVPSDRTTLKGNKLKIVTIPGKALRNCVSKTKLRVSRKYYRNRYITEAYSANGYKELVMERDYVELTGRNLKIMGDFPECGVWFANTQTRQKYQVSRIPKSFNNPKSLIFQLPDELPAGNYEITVVTCYCGTKRLLTKPTTLPGSVRLDVLPSSKSNIAQQ</sequence>
<dbReference type="InterPro" id="IPR027824">
    <property type="entry name" value="DUF4469"/>
</dbReference>
<dbReference type="Pfam" id="PF14734">
    <property type="entry name" value="DUF4469"/>
    <property type="match status" value="1"/>
</dbReference>
<dbReference type="CDD" id="cd12843">
    <property type="entry name" value="Bvu_2165_C_like"/>
    <property type="match status" value="1"/>
</dbReference>
<dbReference type="EMBL" id="VSSQ01002582">
    <property type="protein sequence ID" value="MPM16282.1"/>
    <property type="molecule type" value="Genomic_DNA"/>
</dbReference>
<name>A0A644XJA1_9ZZZZ</name>
<comment type="caution">
    <text evidence="3">The sequence shown here is derived from an EMBL/GenBank/DDBJ whole genome shotgun (WGS) entry which is preliminary data.</text>
</comment>
<dbReference type="AlphaFoldDB" id="A0A644XJA1"/>
<reference evidence="3" key="1">
    <citation type="submission" date="2019-08" db="EMBL/GenBank/DDBJ databases">
        <authorList>
            <person name="Kucharzyk K."/>
            <person name="Murdoch R.W."/>
            <person name="Higgins S."/>
            <person name="Loffler F."/>
        </authorList>
    </citation>
    <scope>NUCLEOTIDE SEQUENCE</scope>
</reference>
<dbReference type="Gene3D" id="2.70.50.70">
    <property type="match status" value="1"/>
</dbReference>
<gene>
    <name evidence="3" type="ORF">SDC9_62660</name>
</gene>
<organism evidence="3">
    <name type="scientific">bioreactor metagenome</name>
    <dbReference type="NCBI Taxonomy" id="1076179"/>
    <lineage>
        <taxon>unclassified sequences</taxon>
        <taxon>metagenomes</taxon>
        <taxon>ecological metagenomes</taxon>
    </lineage>
</organism>
<proteinExistence type="predicted"/>
<dbReference type="InterPro" id="IPR049893">
    <property type="entry name" value="Bvu_2165-like_IHF-HU-DNA_bdg"/>
</dbReference>
<evidence type="ECO:0000313" key="3">
    <source>
        <dbReference type="EMBL" id="MPM16282.1"/>
    </source>
</evidence>
<feature type="domain" description="DUF4469" evidence="1">
    <location>
        <begin position="147"/>
        <end position="231"/>
    </location>
</feature>
<evidence type="ECO:0000259" key="2">
    <source>
        <dbReference type="Pfam" id="PF14848"/>
    </source>
</evidence>
<feature type="domain" description="Bvu-2165-like IHF-HU-like DNA-binding" evidence="2">
    <location>
        <begin position="27"/>
        <end position="125"/>
    </location>
</feature>
<accession>A0A644XJA1</accession>